<dbReference type="InterPro" id="IPR040841">
    <property type="entry name" value="Luciferase_dom"/>
</dbReference>
<proteinExistence type="predicted"/>
<dbReference type="EMBL" id="BAABHK010000013">
    <property type="protein sequence ID" value="GAA4634287.1"/>
    <property type="molecule type" value="Genomic_DNA"/>
</dbReference>
<keyword evidence="3" id="KW-1185">Reference proteome</keyword>
<reference evidence="3" key="1">
    <citation type="journal article" date="2019" name="Int. J. Syst. Evol. Microbiol.">
        <title>The Global Catalogue of Microorganisms (GCM) 10K type strain sequencing project: providing services to taxonomists for standard genome sequencing and annotation.</title>
        <authorList>
            <consortium name="The Broad Institute Genomics Platform"/>
            <consortium name="The Broad Institute Genome Sequencing Center for Infectious Disease"/>
            <person name="Wu L."/>
            <person name="Ma J."/>
        </authorList>
    </citation>
    <scope>NUCLEOTIDE SEQUENCE [LARGE SCALE GENOMIC DNA]</scope>
    <source>
        <strain evidence="3">JCM 17939</strain>
    </source>
</reference>
<feature type="domain" description="Luciferase" evidence="1">
    <location>
        <begin position="42"/>
        <end position="105"/>
    </location>
</feature>
<organism evidence="2 3">
    <name type="scientific">Actinoallomurus vinaceus</name>
    <dbReference type="NCBI Taxonomy" id="1080074"/>
    <lineage>
        <taxon>Bacteria</taxon>
        <taxon>Bacillati</taxon>
        <taxon>Actinomycetota</taxon>
        <taxon>Actinomycetes</taxon>
        <taxon>Streptosporangiales</taxon>
        <taxon>Thermomonosporaceae</taxon>
        <taxon>Actinoallomurus</taxon>
    </lineage>
</organism>
<name>A0ABP8UMN9_9ACTN</name>
<gene>
    <name evidence="2" type="ORF">GCM10023196_075210</name>
</gene>
<evidence type="ECO:0000313" key="3">
    <source>
        <dbReference type="Proteomes" id="UP001501442"/>
    </source>
</evidence>
<accession>A0ABP8UMN9</accession>
<evidence type="ECO:0000259" key="1">
    <source>
        <dbReference type="Pfam" id="PF17648"/>
    </source>
</evidence>
<dbReference type="Proteomes" id="UP001501442">
    <property type="component" value="Unassembled WGS sequence"/>
</dbReference>
<evidence type="ECO:0000313" key="2">
    <source>
        <dbReference type="EMBL" id="GAA4634287.1"/>
    </source>
</evidence>
<comment type="caution">
    <text evidence="2">The sequence shown here is derived from an EMBL/GenBank/DDBJ whole genome shotgun (WGS) entry which is preliminary data.</text>
</comment>
<protein>
    <recommendedName>
        <fullName evidence="1">Luciferase domain-containing protein</fullName>
    </recommendedName>
</protein>
<dbReference type="Pfam" id="PF17648">
    <property type="entry name" value="Luciferase"/>
    <property type="match status" value="1"/>
</dbReference>
<sequence>MRVKRVETTSYGDRAMARVASWPGVRSGRAACGLGTALNVGGRQLVHLHADGAAELRLTWPVIGRLRRPLLESGRVQMAPGGDWIRVRLDSESDVDLFTSLASVAIKANTARRHDERAERAGRCMTMARAEVKDAMLGRWPASVPDDLREPRLG</sequence>